<keyword evidence="3" id="KW-0064">Aspartyl protease</keyword>
<keyword evidence="5" id="KW-0472">Membrane</keyword>
<accession>A0AAU9JLK6</accession>
<dbReference type="EMBL" id="CAJZBQ010000036">
    <property type="protein sequence ID" value="CAG9324365.1"/>
    <property type="molecule type" value="Genomic_DNA"/>
</dbReference>
<dbReference type="CDD" id="cd05471">
    <property type="entry name" value="pepsin_like"/>
    <property type="match status" value="1"/>
</dbReference>
<dbReference type="Gene3D" id="2.40.70.10">
    <property type="entry name" value="Acid Proteases"/>
    <property type="match status" value="2"/>
</dbReference>
<dbReference type="PANTHER" id="PTHR47966:SF51">
    <property type="entry name" value="BETA-SITE APP-CLEAVING ENZYME, ISOFORM A-RELATED"/>
    <property type="match status" value="1"/>
</dbReference>
<feature type="chain" id="PRO_5043414963" description="Peptidase A1 domain-containing protein" evidence="6">
    <location>
        <begin position="17"/>
        <end position="451"/>
    </location>
</feature>
<evidence type="ECO:0000256" key="1">
    <source>
        <dbReference type="ARBA" id="ARBA00007447"/>
    </source>
</evidence>
<comment type="caution">
    <text evidence="8">The sequence shown here is derived from an EMBL/GenBank/DDBJ whole genome shotgun (WGS) entry which is preliminary data.</text>
</comment>
<evidence type="ECO:0000256" key="2">
    <source>
        <dbReference type="ARBA" id="ARBA00022670"/>
    </source>
</evidence>
<gene>
    <name evidence="8" type="ORF">BSTOLATCC_MIC36157</name>
</gene>
<dbReference type="InterPro" id="IPR021109">
    <property type="entry name" value="Peptidase_aspartic_dom_sf"/>
</dbReference>
<organism evidence="8 9">
    <name type="scientific">Blepharisma stoltei</name>
    <dbReference type="NCBI Taxonomy" id="1481888"/>
    <lineage>
        <taxon>Eukaryota</taxon>
        <taxon>Sar</taxon>
        <taxon>Alveolata</taxon>
        <taxon>Ciliophora</taxon>
        <taxon>Postciliodesmatophora</taxon>
        <taxon>Heterotrichea</taxon>
        <taxon>Heterotrichida</taxon>
        <taxon>Blepharismidae</taxon>
        <taxon>Blepharisma</taxon>
    </lineage>
</organism>
<dbReference type="AlphaFoldDB" id="A0AAU9JLK6"/>
<name>A0AAU9JLK6_9CILI</name>
<dbReference type="SUPFAM" id="SSF50630">
    <property type="entry name" value="Acid proteases"/>
    <property type="match status" value="1"/>
</dbReference>
<keyword evidence="2" id="KW-0645">Protease</keyword>
<proteinExistence type="inferred from homology"/>
<dbReference type="InterPro" id="IPR001461">
    <property type="entry name" value="Aspartic_peptidase_A1"/>
</dbReference>
<evidence type="ECO:0000313" key="8">
    <source>
        <dbReference type="EMBL" id="CAG9324365.1"/>
    </source>
</evidence>
<keyword evidence="9" id="KW-1185">Reference proteome</keyword>
<dbReference type="InterPro" id="IPR033121">
    <property type="entry name" value="PEPTIDASE_A1"/>
</dbReference>
<evidence type="ECO:0000256" key="4">
    <source>
        <dbReference type="ARBA" id="ARBA00022801"/>
    </source>
</evidence>
<protein>
    <recommendedName>
        <fullName evidence="7">Peptidase A1 domain-containing protein</fullName>
    </recommendedName>
</protein>
<comment type="similarity">
    <text evidence="1">Belongs to the peptidase A1 family.</text>
</comment>
<dbReference type="PRINTS" id="PR00792">
    <property type="entry name" value="PEPSIN"/>
</dbReference>
<keyword evidence="5" id="KW-1133">Transmembrane helix</keyword>
<keyword evidence="4" id="KW-0378">Hydrolase</keyword>
<sequence length="451" mass="50571">MANSSILVLLIAISYALVTIPIRKQSKEGLIIGAWSYNATSYLKNYANIQYYAQIYAGSPPQLFNVQVSTASPWLWIPSKKCQFSCHKSSNYFDPFQSSTYKLLGENYKVTYGMGFIQGDLASESFSIGDNNALFIKGQAFLLIHQDGGFNGALYDGILGLEYGGTSFGYPNFLDNLLIQGQIARRMFSVYLGDNDFLGNYYDGSAVIFGGYDLETYANSPEIKYANLYQINGKWQVQLSNLRVNNYPVSSNSFQAYFDVGTTLIYAPQAEFNSIINKIAMAGQCGIQDNWLVCDCGTYYDINNYPSISFVLGSAHSFSLEPQNYFYKYGTSCYLLFAINPSNAWFIGDVFMRKYYTIFDADYARIGFALAKTKKFTKLSSFLGADVSGIDGGRIEDQEKLEPQKGFQISTILFYVLISGILLGLLSGFIYLFCNNQKGNYQGFHYEKIRA</sequence>
<evidence type="ECO:0000256" key="5">
    <source>
        <dbReference type="SAM" id="Phobius"/>
    </source>
</evidence>
<feature type="signal peptide" evidence="6">
    <location>
        <begin position="1"/>
        <end position="16"/>
    </location>
</feature>
<evidence type="ECO:0000259" key="7">
    <source>
        <dbReference type="PROSITE" id="PS51767"/>
    </source>
</evidence>
<feature type="domain" description="Peptidase A1" evidence="7">
    <location>
        <begin position="51"/>
        <end position="369"/>
    </location>
</feature>
<evidence type="ECO:0000256" key="3">
    <source>
        <dbReference type="ARBA" id="ARBA00022750"/>
    </source>
</evidence>
<keyword evidence="5" id="KW-0812">Transmembrane</keyword>
<dbReference type="Proteomes" id="UP001162131">
    <property type="component" value="Unassembled WGS sequence"/>
</dbReference>
<dbReference type="PROSITE" id="PS51767">
    <property type="entry name" value="PEPTIDASE_A1"/>
    <property type="match status" value="1"/>
</dbReference>
<dbReference type="GO" id="GO:0004190">
    <property type="term" value="F:aspartic-type endopeptidase activity"/>
    <property type="evidence" value="ECO:0007669"/>
    <property type="project" value="UniProtKB-KW"/>
</dbReference>
<dbReference type="InterPro" id="IPR034164">
    <property type="entry name" value="Pepsin-like_dom"/>
</dbReference>
<evidence type="ECO:0000313" key="9">
    <source>
        <dbReference type="Proteomes" id="UP001162131"/>
    </source>
</evidence>
<dbReference type="Pfam" id="PF00026">
    <property type="entry name" value="Asp"/>
    <property type="match status" value="1"/>
</dbReference>
<dbReference type="PANTHER" id="PTHR47966">
    <property type="entry name" value="BETA-SITE APP-CLEAVING ENZYME, ISOFORM A-RELATED"/>
    <property type="match status" value="1"/>
</dbReference>
<keyword evidence="6" id="KW-0732">Signal</keyword>
<evidence type="ECO:0000256" key="6">
    <source>
        <dbReference type="SAM" id="SignalP"/>
    </source>
</evidence>
<dbReference type="GO" id="GO:0006508">
    <property type="term" value="P:proteolysis"/>
    <property type="evidence" value="ECO:0007669"/>
    <property type="project" value="UniProtKB-KW"/>
</dbReference>
<reference evidence="8" key="1">
    <citation type="submission" date="2021-09" db="EMBL/GenBank/DDBJ databases">
        <authorList>
            <consortium name="AG Swart"/>
            <person name="Singh M."/>
            <person name="Singh A."/>
            <person name="Seah K."/>
            <person name="Emmerich C."/>
        </authorList>
    </citation>
    <scope>NUCLEOTIDE SEQUENCE</scope>
    <source>
        <strain evidence="8">ATCC30299</strain>
    </source>
</reference>
<feature type="transmembrane region" description="Helical" evidence="5">
    <location>
        <begin position="412"/>
        <end position="434"/>
    </location>
</feature>